<name>A0AAD9QRG3_ACRCE</name>
<accession>A0AAD9QRG3</accession>
<keyword evidence="3" id="KW-1185">Reference proteome</keyword>
<reference evidence="2" key="1">
    <citation type="journal article" date="2023" name="G3 (Bethesda)">
        <title>Whole genome assembly and annotation of the endangered Caribbean coral Acropora cervicornis.</title>
        <authorList>
            <person name="Selwyn J.D."/>
            <person name="Vollmer S.V."/>
        </authorList>
    </citation>
    <scope>NUCLEOTIDE SEQUENCE</scope>
    <source>
        <strain evidence="2">K2</strain>
    </source>
</reference>
<proteinExistence type="predicted"/>
<sequence length="73" mass="7781">MKKQTAEVEALTSKLADMETLVSSKDGEIRDMKKFVEGLKGTFSGKIQGVGGGDEIGSDYKPQFSDISAHGLS</sequence>
<gene>
    <name evidence="2" type="ORF">P5673_010325</name>
</gene>
<dbReference type="Proteomes" id="UP001249851">
    <property type="component" value="Unassembled WGS sequence"/>
</dbReference>
<evidence type="ECO:0000256" key="1">
    <source>
        <dbReference type="SAM" id="MobiDB-lite"/>
    </source>
</evidence>
<organism evidence="2 3">
    <name type="scientific">Acropora cervicornis</name>
    <name type="common">Staghorn coral</name>
    <dbReference type="NCBI Taxonomy" id="6130"/>
    <lineage>
        <taxon>Eukaryota</taxon>
        <taxon>Metazoa</taxon>
        <taxon>Cnidaria</taxon>
        <taxon>Anthozoa</taxon>
        <taxon>Hexacorallia</taxon>
        <taxon>Scleractinia</taxon>
        <taxon>Astrocoeniina</taxon>
        <taxon>Acroporidae</taxon>
        <taxon>Acropora</taxon>
    </lineage>
</organism>
<comment type="caution">
    <text evidence="2">The sequence shown here is derived from an EMBL/GenBank/DDBJ whole genome shotgun (WGS) entry which is preliminary data.</text>
</comment>
<dbReference type="AlphaFoldDB" id="A0AAD9QRG3"/>
<evidence type="ECO:0000313" key="3">
    <source>
        <dbReference type="Proteomes" id="UP001249851"/>
    </source>
</evidence>
<dbReference type="EMBL" id="JARQWQ010000018">
    <property type="protein sequence ID" value="KAK2566004.1"/>
    <property type="molecule type" value="Genomic_DNA"/>
</dbReference>
<protein>
    <submittedName>
        <fullName evidence="2">Uncharacterized protein</fullName>
    </submittedName>
</protein>
<reference evidence="2" key="2">
    <citation type="journal article" date="2023" name="Science">
        <title>Genomic signatures of disease resistance in endangered staghorn corals.</title>
        <authorList>
            <person name="Vollmer S.V."/>
            <person name="Selwyn J.D."/>
            <person name="Despard B.A."/>
            <person name="Roesel C.L."/>
        </authorList>
    </citation>
    <scope>NUCLEOTIDE SEQUENCE</scope>
    <source>
        <strain evidence="2">K2</strain>
    </source>
</reference>
<feature type="region of interest" description="Disordered" evidence="1">
    <location>
        <begin position="46"/>
        <end position="73"/>
    </location>
</feature>
<evidence type="ECO:0000313" key="2">
    <source>
        <dbReference type="EMBL" id="KAK2566004.1"/>
    </source>
</evidence>
<feature type="non-terminal residue" evidence="2">
    <location>
        <position position="1"/>
    </location>
</feature>